<evidence type="ECO:0000259" key="1">
    <source>
        <dbReference type="Pfam" id="PF26404"/>
    </source>
</evidence>
<dbReference type="Pfam" id="PF26404">
    <property type="entry name" value="DUF8102"/>
    <property type="match status" value="1"/>
</dbReference>
<dbReference type="EMBL" id="AOLH01000023">
    <property type="protein sequence ID" value="ELZ71310.1"/>
    <property type="molecule type" value="Genomic_DNA"/>
</dbReference>
<evidence type="ECO:0000313" key="2">
    <source>
        <dbReference type="EMBL" id="ELZ71310.1"/>
    </source>
</evidence>
<dbReference type="Proteomes" id="UP000011535">
    <property type="component" value="Unassembled WGS sequence"/>
</dbReference>
<accession>M0GGF7</accession>
<gene>
    <name evidence="2" type="ORF">C456_14963</name>
</gene>
<evidence type="ECO:0000313" key="3">
    <source>
        <dbReference type="Proteomes" id="UP000011535"/>
    </source>
</evidence>
<proteinExistence type="predicted"/>
<reference evidence="2 3" key="1">
    <citation type="journal article" date="2014" name="PLoS Genet.">
        <title>Phylogenetically driven sequencing of extremely halophilic archaea reveals strategies for static and dynamic osmo-response.</title>
        <authorList>
            <person name="Becker E.A."/>
            <person name="Seitzer P.M."/>
            <person name="Tritt A."/>
            <person name="Larsen D."/>
            <person name="Krusor M."/>
            <person name="Yao A.I."/>
            <person name="Wu D."/>
            <person name="Madern D."/>
            <person name="Eisen J.A."/>
            <person name="Darling A.E."/>
            <person name="Facciotti M.T."/>
        </authorList>
    </citation>
    <scope>NUCLEOTIDE SEQUENCE [LARGE SCALE GENOMIC DNA]</scope>
    <source>
        <strain evidence="3">DSM 14919 / CCM 7023 / CIP 107410 / JCM 9276 / NCIMB 13854 / Aa 2.2</strain>
    </source>
</reference>
<organism evidence="2 3">
    <name type="scientific">Haloferax lucentense (strain DSM 14919 / JCM 9276 / NCIMB 13854 / Aa 2.2)</name>
    <name type="common">Haloferax alicantei</name>
    <dbReference type="NCBI Taxonomy" id="1230452"/>
    <lineage>
        <taxon>Archaea</taxon>
        <taxon>Methanobacteriati</taxon>
        <taxon>Methanobacteriota</taxon>
        <taxon>Stenosarchaea group</taxon>
        <taxon>Halobacteria</taxon>
        <taxon>Halobacteriales</taxon>
        <taxon>Haloferacaceae</taxon>
        <taxon>Haloferax</taxon>
    </lineage>
</organism>
<dbReference type="AlphaFoldDB" id="M0GGF7"/>
<feature type="domain" description="Domain of unknown function" evidence="1">
    <location>
        <begin position="5"/>
        <end position="168"/>
    </location>
</feature>
<protein>
    <recommendedName>
        <fullName evidence="1">Domain of unknown function domain-containing protein</fullName>
    </recommendedName>
</protein>
<dbReference type="InterPro" id="IPR058415">
    <property type="entry name" value="DUF8102"/>
</dbReference>
<comment type="caution">
    <text evidence="2">The sequence shown here is derived from an EMBL/GenBank/DDBJ whole genome shotgun (WGS) entry which is preliminary data.</text>
</comment>
<sequence>MFDSVDREYLRGQKEYQVPQSEYERRKVIRQRLFDGIVDFVEAQQRLSNWNWQKFLDQDFEDENDLIDGMASAIALFYEYHQAKNKDFERTLDRAIEEAHTQGWAKRDMPNHEVRNVELDIDTADRPSPKEVRARITQKISDGVPLTDTDIAEGLRWGDIETKNAIEEHGKRQKEERALDKKREWFEHKWG</sequence>
<name>M0GGF7_HALL2</name>